<dbReference type="GO" id="GO:0006412">
    <property type="term" value="P:translation"/>
    <property type="evidence" value="ECO:0007669"/>
    <property type="project" value="UniProtKB-KW"/>
</dbReference>
<evidence type="ECO:0000313" key="6">
    <source>
        <dbReference type="EMBL" id="CAL5029880.1"/>
    </source>
</evidence>
<proteinExistence type="inferred from homology"/>
<dbReference type="InterPro" id="IPR005874">
    <property type="entry name" value="SUI1_euk"/>
</dbReference>
<protein>
    <recommendedName>
        <fullName evidence="5">SUI1 domain-containing protein</fullName>
    </recommendedName>
</protein>
<comment type="function">
    <text evidence="1">Probably involved in translation.</text>
</comment>
<evidence type="ECO:0000256" key="2">
    <source>
        <dbReference type="ARBA" id="ARBA00005422"/>
    </source>
</evidence>
<dbReference type="SUPFAM" id="SSF55159">
    <property type="entry name" value="eIF1-like"/>
    <property type="match status" value="1"/>
</dbReference>
<feature type="compositionally biased region" description="Polar residues" evidence="4">
    <location>
        <begin position="1"/>
        <end position="16"/>
    </location>
</feature>
<dbReference type="Pfam" id="PF01253">
    <property type="entry name" value="SUI1"/>
    <property type="match status" value="1"/>
</dbReference>
<dbReference type="InterPro" id="IPR001950">
    <property type="entry name" value="SUI1"/>
</dbReference>
<dbReference type="CDD" id="cd11566">
    <property type="entry name" value="eIF1_SUI1"/>
    <property type="match status" value="1"/>
</dbReference>
<feature type="region of interest" description="Disordered" evidence="4">
    <location>
        <begin position="160"/>
        <end position="182"/>
    </location>
</feature>
<dbReference type="AlphaFoldDB" id="A0ABC9D1A3"/>
<dbReference type="PANTHER" id="PTHR10388">
    <property type="entry name" value="EUKARYOTIC TRANSLATION INITIATION FACTOR SUI1"/>
    <property type="match status" value="1"/>
</dbReference>
<organism evidence="6 7">
    <name type="scientific">Urochloa decumbens</name>
    <dbReference type="NCBI Taxonomy" id="240449"/>
    <lineage>
        <taxon>Eukaryota</taxon>
        <taxon>Viridiplantae</taxon>
        <taxon>Streptophyta</taxon>
        <taxon>Embryophyta</taxon>
        <taxon>Tracheophyta</taxon>
        <taxon>Spermatophyta</taxon>
        <taxon>Magnoliopsida</taxon>
        <taxon>Liliopsida</taxon>
        <taxon>Poales</taxon>
        <taxon>Poaceae</taxon>
        <taxon>PACMAD clade</taxon>
        <taxon>Panicoideae</taxon>
        <taxon>Panicodae</taxon>
        <taxon>Paniceae</taxon>
        <taxon>Melinidinae</taxon>
        <taxon>Urochloa</taxon>
    </lineage>
</organism>
<feature type="region of interest" description="Disordered" evidence="4">
    <location>
        <begin position="1"/>
        <end position="140"/>
    </location>
</feature>
<evidence type="ECO:0000256" key="4">
    <source>
        <dbReference type="SAM" id="MobiDB-lite"/>
    </source>
</evidence>
<gene>
    <name evidence="6" type="ORF">URODEC1_LOCUS80634</name>
</gene>
<accession>A0ABC9D1A3</accession>
<evidence type="ECO:0000313" key="7">
    <source>
        <dbReference type="Proteomes" id="UP001497457"/>
    </source>
</evidence>
<evidence type="ECO:0000256" key="3">
    <source>
        <dbReference type="ARBA" id="ARBA00022917"/>
    </source>
</evidence>
<dbReference type="EMBL" id="OZ075141">
    <property type="protein sequence ID" value="CAL5029880.1"/>
    <property type="molecule type" value="Genomic_DNA"/>
</dbReference>
<dbReference type="Proteomes" id="UP001497457">
    <property type="component" value="Chromosome 31b"/>
</dbReference>
<sequence length="266" mass="27218">MQSTKANKNQISSARISGSHKKSTAAVSPSSSSELEASNVAPPSEVEAKKASSKKVSPPAPLALEGWGLASYSSSDDEDEKPTKPNPAAAAKKGNKPAGAKGRAPSKDRYLLSATAKKGQKAAKPEPTDPEGQLMPCGPAAAGIGEELLLSSFDPFADAELAGGEGDSGAPAKAAAGGRGGGAVHLRMQQRNGKKSLTTVQGLSAAYNYGKILRDLKRELCCSGIVVEDEDLGSVIQLQGDHRKAVAAFLVKAGMVSKANVKMHGS</sequence>
<dbReference type="Gene3D" id="3.30.780.10">
    <property type="entry name" value="SUI1-like domain"/>
    <property type="match status" value="1"/>
</dbReference>
<name>A0ABC9D1A3_9POAL</name>
<feature type="domain" description="SUI1" evidence="5">
    <location>
        <begin position="184"/>
        <end position="254"/>
    </location>
</feature>
<keyword evidence="3" id="KW-0648">Protein biosynthesis</keyword>
<dbReference type="InterPro" id="IPR036877">
    <property type="entry name" value="SUI1_dom_sf"/>
</dbReference>
<dbReference type="PROSITE" id="PS50296">
    <property type="entry name" value="SUI1"/>
    <property type="match status" value="1"/>
</dbReference>
<keyword evidence="7" id="KW-1185">Reference proteome</keyword>
<evidence type="ECO:0000256" key="1">
    <source>
        <dbReference type="ARBA" id="ARBA00003130"/>
    </source>
</evidence>
<feature type="compositionally biased region" description="Low complexity" evidence="4">
    <location>
        <begin position="86"/>
        <end position="103"/>
    </location>
</feature>
<reference evidence="6" key="1">
    <citation type="submission" date="2024-10" db="EMBL/GenBank/DDBJ databases">
        <authorList>
            <person name="Ryan C."/>
        </authorList>
    </citation>
    <scope>NUCLEOTIDE SEQUENCE [LARGE SCALE GENOMIC DNA]</scope>
</reference>
<evidence type="ECO:0000259" key="5">
    <source>
        <dbReference type="PROSITE" id="PS50296"/>
    </source>
</evidence>
<feature type="compositionally biased region" description="Low complexity" evidence="4">
    <location>
        <begin position="24"/>
        <end position="45"/>
    </location>
</feature>
<comment type="similarity">
    <text evidence="2">Belongs to the SUI1 family.</text>
</comment>